<sequence>NLLDFAFAGNFAFAGAHQPTTGTVVGRLARLLAQMLIE</sequence>
<reference evidence="1" key="1">
    <citation type="submission" date="2015-06" db="EMBL/GenBank/DDBJ databases">
        <authorList>
            <person name="Nguyen H."/>
        </authorList>
    </citation>
    <scope>NUCLEOTIDE SEQUENCE</scope>
    <source>
        <strain evidence="1">DAOM 180753</strain>
    </source>
</reference>
<dbReference type="AlphaFoldDB" id="A0AAI9TGA1"/>
<reference evidence="1" key="2">
    <citation type="journal article" date="2016" name="Fungal Biol.">
        <title>Ochratoxin A production by Penicillium thymicola.</title>
        <authorList>
            <person name="Nguyen H.D.T."/>
            <person name="McMullin D.R."/>
            <person name="Ponomareva E."/>
            <person name="Riley R."/>
            <person name="Pomraning K.R."/>
            <person name="Baker S.E."/>
            <person name="Seifert K.A."/>
        </authorList>
    </citation>
    <scope>NUCLEOTIDE SEQUENCE</scope>
    <source>
        <strain evidence="1">DAOM 180753</strain>
    </source>
</reference>
<protein>
    <submittedName>
        <fullName evidence="1">Uncharacterized protein</fullName>
    </submittedName>
</protein>
<feature type="non-terminal residue" evidence="1">
    <location>
        <position position="1"/>
    </location>
</feature>
<gene>
    <name evidence="1" type="ORF">VN97_g7085</name>
</gene>
<accession>A0AAI9TGA1</accession>
<name>A0AAI9TGA1_PENTH</name>
<organism evidence="1 2">
    <name type="scientific">Penicillium thymicola</name>
    <dbReference type="NCBI Taxonomy" id="293382"/>
    <lineage>
        <taxon>Eukaryota</taxon>
        <taxon>Fungi</taxon>
        <taxon>Dikarya</taxon>
        <taxon>Ascomycota</taxon>
        <taxon>Pezizomycotina</taxon>
        <taxon>Eurotiomycetes</taxon>
        <taxon>Eurotiomycetidae</taxon>
        <taxon>Eurotiales</taxon>
        <taxon>Aspergillaceae</taxon>
        <taxon>Penicillium</taxon>
    </lineage>
</organism>
<proteinExistence type="predicted"/>
<keyword evidence="2" id="KW-1185">Reference proteome</keyword>
<dbReference type="EMBL" id="LACB01000219">
    <property type="protein sequence ID" value="KAJ9486245.1"/>
    <property type="molecule type" value="Genomic_DNA"/>
</dbReference>
<evidence type="ECO:0000313" key="1">
    <source>
        <dbReference type="EMBL" id="KAJ9486245.1"/>
    </source>
</evidence>
<dbReference type="Proteomes" id="UP001227192">
    <property type="component" value="Unassembled WGS sequence"/>
</dbReference>
<comment type="caution">
    <text evidence="1">The sequence shown here is derived from an EMBL/GenBank/DDBJ whole genome shotgun (WGS) entry which is preliminary data.</text>
</comment>
<evidence type="ECO:0000313" key="2">
    <source>
        <dbReference type="Proteomes" id="UP001227192"/>
    </source>
</evidence>